<evidence type="ECO:0000256" key="6">
    <source>
        <dbReference type="ARBA" id="ARBA00023163"/>
    </source>
</evidence>
<dbReference type="RefSeq" id="WP_047215617.1">
    <property type="nucleotide sequence ID" value="NZ_CP011568.3"/>
</dbReference>
<organism evidence="11 12">
    <name type="scientific">Pandoraea thiooxydans</name>
    <dbReference type="NCBI Taxonomy" id="445709"/>
    <lineage>
        <taxon>Bacteria</taxon>
        <taxon>Pseudomonadati</taxon>
        <taxon>Pseudomonadota</taxon>
        <taxon>Betaproteobacteria</taxon>
        <taxon>Burkholderiales</taxon>
        <taxon>Burkholderiaceae</taxon>
        <taxon>Pandoraea</taxon>
    </lineage>
</organism>
<evidence type="ECO:0000256" key="4">
    <source>
        <dbReference type="ARBA" id="ARBA00022795"/>
    </source>
</evidence>
<protein>
    <recommendedName>
        <fullName evidence="2">Negative regulator of flagellin synthesis</fullName>
    </recommendedName>
    <alternativeName>
        <fullName evidence="8">Anti-sigma-28 factor</fullName>
    </alternativeName>
</protein>
<keyword evidence="5" id="KW-0805">Transcription regulation</keyword>
<dbReference type="Pfam" id="PF04316">
    <property type="entry name" value="FlgM"/>
    <property type="match status" value="1"/>
</dbReference>
<comment type="function">
    <text evidence="7">Responsible for the coupling of flagellin expression to flagellar assembly by preventing expression of the flagellin genes when a component of the middle class of proteins is defective. It negatively regulates flagellar genes by inhibiting the activity of FliA by directly binding to FliA.</text>
</comment>
<reference evidence="12" key="1">
    <citation type="submission" date="2015-06" db="EMBL/GenBank/DDBJ databases">
        <authorList>
            <person name="Lim Y.L."/>
            <person name="Ee R."/>
            <person name="Yong D."/>
            <person name="How K.Y."/>
            <person name="Yin W.F."/>
            <person name="Chan K.G."/>
        </authorList>
    </citation>
    <scope>NUCLEOTIDE SEQUENCE [LARGE SCALE GENOMIC DNA]</scope>
    <source>
        <strain evidence="12">DSM 25325</strain>
    </source>
</reference>
<dbReference type="GO" id="GO:0044781">
    <property type="term" value="P:bacterial-type flagellum organization"/>
    <property type="evidence" value="ECO:0007669"/>
    <property type="project" value="UniProtKB-KW"/>
</dbReference>
<comment type="similarity">
    <text evidence="1">Belongs to the FlgM family.</text>
</comment>
<evidence type="ECO:0000256" key="5">
    <source>
        <dbReference type="ARBA" id="ARBA00023015"/>
    </source>
</evidence>
<dbReference type="NCBIfam" id="TIGR03824">
    <property type="entry name" value="FlgM_jcvi"/>
    <property type="match status" value="1"/>
</dbReference>
<evidence type="ECO:0000256" key="2">
    <source>
        <dbReference type="ARBA" id="ARBA00017823"/>
    </source>
</evidence>
<dbReference type="GO" id="GO:0045892">
    <property type="term" value="P:negative regulation of DNA-templated transcription"/>
    <property type="evidence" value="ECO:0007669"/>
    <property type="project" value="InterPro"/>
</dbReference>
<dbReference type="STRING" id="445709.ABW99_17350"/>
<feature type="domain" description="Anti-sigma-28 factor FlgM C-terminal" evidence="10">
    <location>
        <begin position="46"/>
        <end position="102"/>
    </location>
</feature>
<keyword evidence="6" id="KW-0804">Transcription</keyword>
<dbReference type="KEGG" id="ptx:ABW99_17350"/>
<gene>
    <name evidence="11" type="ORF">ABW99_17350</name>
</gene>
<dbReference type="SUPFAM" id="SSF101498">
    <property type="entry name" value="Anti-sigma factor FlgM"/>
    <property type="match status" value="1"/>
</dbReference>
<evidence type="ECO:0000313" key="11">
    <source>
        <dbReference type="EMBL" id="AKJ69708.1"/>
    </source>
</evidence>
<evidence type="ECO:0000256" key="9">
    <source>
        <dbReference type="SAM" id="MobiDB-lite"/>
    </source>
</evidence>
<evidence type="ECO:0000259" key="10">
    <source>
        <dbReference type="Pfam" id="PF04316"/>
    </source>
</evidence>
<evidence type="ECO:0000256" key="8">
    <source>
        <dbReference type="ARBA" id="ARBA00030117"/>
    </source>
</evidence>
<dbReference type="InterPro" id="IPR007412">
    <property type="entry name" value="FlgM"/>
</dbReference>
<keyword evidence="12" id="KW-1185">Reference proteome</keyword>
<sequence length="114" mass="11237">MKIQQSANKVTGPSAVGGGASRTTNNAGTSGPGAASTSAGSGLEGDGVSLSPLASQMQSLQTQLAQSGAADIDTARVAELKQAISEGKLAINPDKIASGLINTVRDLLSAQKKS</sequence>
<dbReference type="OrthoDB" id="9181369at2"/>
<dbReference type="PATRIC" id="fig|445709.3.peg.3664"/>
<evidence type="ECO:0000256" key="7">
    <source>
        <dbReference type="ARBA" id="ARBA00024739"/>
    </source>
</evidence>
<name>A0A0G3ERK0_9BURK</name>
<keyword evidence="4" id="KW-1005">Bacterial flagellum biogenesis</keyword>
<dbReference type="InterPro" id="IPR035890">
    <property type="entry name" value="Anti-sigma-28_factor_FlgM_sf"/>
</dbReference>
<proteinExistence type="inferred from homology"/>
<feature type="compositionally biased region" description="Polar residues" evidence="9">
    <location>
        <begin position="1"/>
        <end position="11"/>
    </location>
</feature>
<keyword evidence="3" id="KW-0678">Repressor</keyword>
<dbReference type="EMBL" id="CP011568">
    <property type="protein sequence ID" value="AKJ69708.1"/>
    <property type="molecule type" value="Genomic_DNA"/>
</dbReference>
<evidence type="ECO:0000256" key="1">
    <source>
        <dbReference type="ARBA" id="ARBA00005322"/>
    </source>
</evidence>
<dbReference type="Proteomes" id="UP000036700">
    <property type="component" value="Chromosome"/>
</dbReference>
<feature type="compositionally biased region" description="Low complexity" evidence="9">
    <location>
        <begin position="23"/>
        <end position="41"/>
    </location>
</feature>
<evidence type="ECO:0000313" key="12">
    <source>
        <dbReference type="Proteomes" id="UP000036700"/>
    </source>
</evidence>
<accession>A0A0G3ERK0</accession>
<dbReference type="InterPro" id="IPR031316">
    <property type="entry name" value="FlgM_C"/>
</dbReference>
<feature type="compositionally biased region" description="Polar residues" evidence="9">
    <location>
        <begin position="52"/>
        <end position="66"/>
    </location>
</feature>
<feature type="region of interest" description="Disordered" evidence="9">
    <location>
        <begin position="1"/>
        <end position="68"/>
    </location>
</feature>
<evidence type="ECO:0000256" key="3">
    <source>
        <dbReference type="ARBA" id="ARBA00022491"/>
    </source>
</evidence>
<dbReference type="AlphaFoldDB" id="A0A0G3ERK0"/>